<feature type="transmembrane region" description="Helical" evidence="3">
    <location>
        <begin position="231"/>
        <end position="254"/>
    </location>
</feature>
<feature type="transmembrane region" description="Helical" evidence="3">
    <location>
        <begin position="289"/>
        <end position="313"/>
    </location>
</feature>
<gene>
    <name evidence="4" type="ORF">L210DRAFT_964786</name>
</gene>
<reference evidence="4" key="1">
    <citation type="submission" date="2019-10" db="EMBL/GenBank/DDBJ databases">
        <authorList>
            <consortium name="DOE Joint Genome Institute"/>
            <person name="Kuo A."/>
            <person name="Miyauchi S."/>
            <person name="Kiss E."/>
            <person name="Drula E."/>
            <person name="Kohler A."/>
            <person name="Sanchez-Garcia M."/>
            <person name="Andreopoulos B."/>
            <person name="Barry K.W."/>
            <person name="Bonito G."/>
            <person name="Buee M."/>
            <person name="Carver A."/>
            <person name="Chen C."/>
            <person name="Cichocki N."/>
            <person name="Clum A."/>
            <person name="Culley D."/>
            <person name="Crous P.W."/>
            <person name="Fauchery L."/>
            <person name="Girlanda M."/>
            <person name="Hayes R."/>
            <person name="Keri Z."/>
            <person name="LaButti K."/>
            <person name="Lipzen A."/>
            <person name="Lombard V."/>
            <person name="Magnuson J."/>
            <person name="Maillard F."/>
            <person name="Morin E."/>
            <person name="Murat C."/>
            <person name="Nolan M."/>
            <person name="Ohm R."/>
            <person name="Pangilinan J."/>
            <person name="Pereira M."/>
            <person name="Perotto S."/>
            <person name="Peter M."/>
            <person name="Riley R."/>
            <person name="Sitrit Y."/>
            <person name="Stielow B."/>
            <person name="Szollosi G."/>
            <person name="Zifcakova L."/>
            <person name="Stursova M."/>
            <person name="Spatafora J.W."/>
            <person name="Tedersoo L."/>
            <person name="Vaario L.-M."/>
            <person name="Yamada A."/>
            <person name="Yan M."/>
            <person name="Wang P."/>
            <person name="Xu J."/>
            <person name="Bruns T."/>
            <person name="Baldrian P."/>
            <person name="Vilgalys R."/>
            <person name="Henrissat B."/>
            <person name="Grigoriev I.V."/>
            <person name="Hibbett D."/>
            <person name="Nagy L.G."/>
            <person name="Martin F.M."/>
        </authorList>
    </citation>
    <scope>NUCLEOTIDE SEQUENCE</scope>
    <source>
        <strain evidence="4">BED1</strain>
    </source>
</reference>
<evidence type="ECO:0000256" key="3">
    <source>
        <dbReference type="SAM" id="Phobius"/>
    </source>
</evidence>
<dbReference type="InterPro" id="IPR036259">
    <property type="entry name" value="MFS_trans_sf"/>
</dbReference>
<dbReference type="EMBL" id="WHUW01000006">
    <property type="protein sequence ID" value="KAF8444672.1"/>
    <property type="molecule type" value="Genomic_DNA"/>
</dbReference>
<comment type="similarity">
    <text evidence="2">Belongs to the major facilitator superfamily. Monocarboxylate porter (TC 2.A.1.13) family.</text>
</comment>
<feature type="transmembrane region" description="Helical" evidence="3">
    <location>
        <begin position="359"/>
        <end position="380"/>
    </location>
</feature>
<dbReference type="Gene3D" id="1.20.1250.20">
    <property type="entry name" value="MFS general substrate transporter like domains"/>
    <property type="match status" value="2"/>
</dbReference>
<dbReference type="Pfam" id="PF07690">
    <property type="entry name" value="MFS_1"/>
    <property type="match status" value="1"/>
</dbReference>
<dbReference type="Proteomes" id="UP001194468">
    <property type="component" value="Unassembled WGS sequence"/>
</dbReference>
<feature type="transmembrane region" description="Helical" evidence="3">
    <location>
        <begin position="191"/>
        <end position="211"/>
    </location>
</feature>
<proteinExistence type="inferred from homology"/>
<feature type="transmembrane region" description="Helical" evidence="3">
    <location>
        <begin position="325"/>
        <end position="347"/>
    </location>
</feature>
<accession>A0AAD4BZY9</accession>
<organism evidence="4 5">
    <name type="scientific">Boletus edulis BED1</name>
    <dbReference type="NCBI Taxonomy" id="1328754"/>
    <lineage>
        <taxon>Eukaryota</taxon>
        <taxon>Fungi</taxon>
        <taxon>Dikarya</taxon>
        <taxon>Basidiomycota</taxon>
        <taxon>Agaricomycotina</taxon>
        <taxon>Agaricomycetes</taxon>
        <taxon>Agaricomycetidae</taxon>
        <taxon>Boletales</taxon>
        <taxon>Boletineae</taxon>
        <taxon>Boletaceae</taxon>
        <taxon>Boletoideae</taxon>
        <taxon>Boletus</taxon>
    </lineage>
</organism>
<evidence type="ECO:0000313" key="5">
    <source>
        <dbReference type="Proteomes" id="UP001194468"/>
    </source>
</evidence>
<comment type="caution">
    <text evidence="4">The sequence shown here is derived from an EMBL/GenBank/DDBJ whole genome shotgun (WGS) entry which is preliminary data.</text>
</comment>
<reference evidence="4" key="2">
    <citation type="journal article" date="2020" name="Nat. Commun.">
        <title>Large-scale genome sequencing of mycorrhizal fungi provides insights into the early evolution of symbiotic traits.</title>
        <authorList>
            <person name="Miyauchi S."/>
            <person name="Kiss E."/>
            <person name="Kuo A."/>
            <person name="Drula E."/>
            <person name="Kohler A."/>
            <person name="Sanchez-Garcia M."/>
            <person name="Morin E."/>
            <person name="Andreopoulos B."/>
            <person name="Barry K.W."/>
            <person name="Bonito G."/>
            <person name="Buee M."/>
            <person name="Carver A."/>
            <person name="Chen C."/>
            <person name="Cichocki N."/>
            <person name="Clum A."/>
            <person name="Culley D."/>
            <person name="Crous P.W."/>
            <person name="Fauchery L."/>
            <person name="Girlanda M."/>
            <person name="Hayes R.D."/>
            <person name="Keri Z."/>
            <person name="LaButti K."/>
            <person name="Lipzen A."/>
            <person name="Lombard V."/>
            <person name="Magnuson J."/>
            <person name="Maillard F."/>
            <person name="Murat C."/>
            <person name="Nolan M."/>
            <person name="Ohm R.A."/>
            <person name="Pangilinan J."/>
            <person name="Pereira M.F."/>
            <person name="Perotto S."/>
            <person name="Peter M."/>
            <person name="Pfister S."/>
            <person name="Riley R."/>
            <person name="Sitrit Y."/>
            <person name="Stielow J.B."/>
            <person name="Szollosi G."/>
            <person name="Zifcakova L."/>
            <person name="Stursova M."/>
            <person name="Spatafora J.W."/>
            <person name="Tedersoo L."/>
            <person name="Vaario L.M."/>
            <person name="Yamada A."/>
            <person name="Yan M."/>
            <person name="Wang P."/>
            <person name="Xu J."/>
            <person name="Bruns T."/>
            <person name="Baldrian P."/>
            <person name="Vilgalys R."/>
            <person name="Dunand C."/>
            <person name="Henrissat B."/>
            <person name="Grigoriev I.V."/>
            <person name="Hibbett D."/>
            <person name="Nagy L.G."/>
            <person name="Martin F.M."/>
        </authorList>
    </citation>
    <scope>NUCLEOTIDE SEQUENCE</scope>
    <source>
        <strain evidence="4">BED1</strain>
    </source>
</reference>
<protein>
    <submittedName>
        <fullName evidence="4">Major facilitator superfamily domain-containing protein</fullName>
    </submittedName>
</protein>
<sequence length="429" mass="46387">MNTPNEKHDNDTRTDLDFPDGGLTAWLTALGAFLIQVAGFGFVNAFCVFPNYYSQRYLTNVSSSAISWIGSTNSFLILSGGLFFGPFYDRGYFYWLVIGGSCLQIICLLMLSFTQRNHFYQIFLSHGLGFGLATSMSYVPSLAVLSQHFEKRRSMVMSIVTSGAPIGAAGYTILLNNLFNGNVGFANSIRITAATNAVLLLIGCTLMRTRSLPPMTQMRYSQLLKSSSADYPYIFATIGCLLFGAGSFFPIFYIQLDSSMHRLGQEFSFYTNVILNAGNFIGRITAGAIAAYCGISNAIIGSTLGTAIVTFAMTSLSTRAGAANIGLFIGFFLGVYVALCAPLITRLTHDLSQLGARMGISLFMAGLGSLLGTPLAGALLGPDYSWWRPAVLCGCFSIASTLTFATTLVILQRQEKRDAHRSLDISSSL</sequence>
<dbReference type="InterPro" id="IPR011701">
    <property type="entry name" value="MFS"/>
</dbReference>
<comment type="subcellular location">
    <subcellularLocation>
        <location evidence="1">Membrane</location>
        <topology evidence="1">Multi-pass membrane protein</topology>
    </subcellularLocation>
</comment>
<dbReference type="PANTHER" id="PTHR11360:SF234">
    <property type="entry name" value="MFS-TYPE TRANSPORTER DBAD-RELATED"/>
    <property type="match status" value="1"/>
</dbReference>
<keyword evidence="3" id="KW-0472">Membrane</keyword>
<keyword evidence="3" id="KW-1133">Transmembrane helix</keyword>
<dbReference type="PANTHER" id="PTHR11360">
    <property type="entry name" value="MONOCARBOXYLATE TRANSPORTER"/>
    <property type="match status" value="1"/>
</dbReference>
<dbReference type="GO" id="GO:0022857">
    <property type="term" value="F:transmembrane transporter activity"/>
    <property type="evidence" value="ECO:0007669"/>
    <property type="project" value="InterPro"/>
</dbReference>
<keyword evidence="3" id="KW-0812">Transmembrane</keyword>
<evidence type="ECO:0000256" key="2">
    <source>
        <dbReference type="ARBA" id="ARBA00006727"/>
    </source>
</evidence>
<dbReference type="GO" id="GO:0016020">
    <property type="term" value="C:membrane"/>
    <property type="evidence" value="ECO:0007669"/>
    <property type="project" value="UniProtKB-SubCell"/>
</dbReference>
<evidence type="ECO:0000256" key="1">
    <source>
        <dbReference type="ARBA" id="ARBA00004141"/>
    </source>
</evidence>
<dbReference type="InterPro" id="IPR050327">
    <property type="entry name" value="Proton-linked_MCT"/>
</dbReference>
<keyword evidence="5" id="KW-1185">Reference proteome</keyword>
<feature type="transmembrane region" description="Helical" evidence="3">
    <location>
        <begin position="155"/>
        <end position="179"/>
    </location>
</feature>
<feature type="transmembrane region" description="Helical" evidence="3">
    <location>
        <begin position="25"/>
        <end position="53"/>
    </location>
</feature>
<feature type="transmembrane region" description="Helical" evidence="3">
    <location>
        <begin position="386"/>
        <end position="411"/>
    </location>
</feature>
<dbReference type="SUPFAM" id="SSF103473">
    <property type="entry name" value="MFS general substrate transporter"/>
    <property type="match status" value="1"/>
</dbReference>
<dbReference type="AlphaFoldDB" id="A0AAD4BZY9"/>
<evidence type="ECO:0000313" key="4">
    <source>
        <dbReference type="EMBL" id="KAF8444672.1"/>
    </source>
</evidence>
<feature type="transmembrane region" description="Helical" evidence="3">
    <location>
        <begin position="123"/>
        <end position="143"/>
    </location>
</feature>
<feature type="transmembrane region" description="Helical" evidence="3">
    <location>
        <begin position="65"/>
        <end position="86"/>
    </location>
</feature>
<name>A0AAD4BZY9_BOLED</name>
<feature type="transmembrane region" description="Helical" evidence="3">
    <location>
        <begin position="92"/>
        <end position="111"/>
    </location>
</feature>